<sequence>MCDSDRQRNDGHDGVESIQLVQAEVVFNEPGTGCNDDARQKPSIGYNPKKWRTCGKEAPIPEGYCGDKHREKNISGNNQHAHQFSVHWRTLFSSAGFGGQMQAAFLFGRNASLVSIL</sequence>
<protein>
    <submittedName>
        <fullName evidence="1">Uncharacterized protein</fullName>
    </submittedName>
</protein>
<organism evidence="1">
    <name type="scientific">bioreactor metagenome</name>
    <dbReference type="NCBI Taxonomy" id="1076179"/>
    <lineage>
        <taxon>unclassified sequences</taxon>
        <taxon>metagenomes</taxon>
        <taxon>ecological metagenomes</taxon>
    </lineage>
</organism>
<dbReference type="EMBL" id="VSSQ01003519">
    <property type="protein sequence ID" value="MPM21090.1"/>
    <property type="molecule type" value="Genomic_DNA"/>
</dbReference>
<dbReference type="AlphaFoldDB" id="A0A644XXY4"/>
<comment type="caution">
    <text evidence="1">The sequence shown here is derived from an EMBL/GenBank/DDBJ whole genome shotgun (WGS) entry which is preliminary data.</text>
</comment>
<name>A0A644XXY4_9ZZZZ</name>
<accession>A0A644XXY4</accession>
<reference evidence="1" key="1">
    <citation type="submission" date="2019-08" db="EMBL/GenBank/DDBJ databases">
        <authorList>
            <person name="Kucharzyk K."/>
            <person name="Murdoch R.W."/>
            <person name="Higgins S."/>
            <person name="Loffler F."/>
        </authorList>
    </citation>
    <scope>NUCLEOTIDE SEQUENCE</scope>
</reference>
<evidence type="ECO:0000313" key="1">
    <source>
        <dbReference type="EMBL" id="MPM21090.1"/>
    </source>
</evidence>
<proteinExistence type="predicted"/>
<gene>
    <name evidence="1" type="ORF">SDC9_67533</name>
</gene>